<gene>
    <name evidence="1" type="ORF">C4F50_07220</name>
</gene>
<name>A0ABR9THC0_9FLAO</name>
<dbReference type="Proteomes" id="UP000640614">
    <property type="component" value="Unassembled WGS sequence"/>
</dbReference>
<organism evidence="1 2">
    <name type="scientific">Flavobacterium hungaricum</name>
    <dbReference type="NCBI Taxonomy" id="2082725"/>
    <lineage>
        <taxon>Bacteria</taxon>
        <taxon>Pseudomonadati</taxon>
        <taxon>Bacteroidota</taxon>
        <taxon>Flavobacteriia</taxon>
        <taxon>Flavobacteriales</taxon>
        <taxon>Flavobacteriaceae</taxon>
        <taxon>Flavobacterium</taxon>
    </lineage>
</organism>
<protein>
    <recommendedName>
        <fullName evidence="3">DUF1444 family protein</fullName>
    </recommendedName>
</protein>
<evidence type="ECO:0000313" key="1">
    <source>
        <dbReference type="EMBL" id="MBE8724739.1"/>
    </source>
</evidence>
<reference evidence="1 2" key="1">
    <citation type="submission" date="2018-07" db="EMBL/GenBank/DDBJ databases">
        <title>Genome assembly of strain KB82.</title>
        <authorList>
            <person name="Kukolya J."/>
            <person name="Horvath B."/>
            <person name="Nagy I."/>
            <person name="Toth A."/>
        </authorList>
    </citation>
    <scope>NUCLEOTIDE SEQUENCE [LARGE SCALE GENOMIC DNA]</scope>
    <source>
        <strain evidence="1 2">Kb82</strain>
    </source>
</reference>
<evidence type="ECO:0000313" key="2">
    <source>
        <dbReference type="Proteomes" id="UP000640614"/>
    </source>
</evidence>
<evidence type="ECO:0008006" key="3">
    <source>
        <dbReference type="Google" id="ProtNLM"/>
    </source>
</evidence>
<dbReference type="EMBL" id="PRDM01000001">
    <property type="protein sequence ID" value="MBE8724739.1"/>
    <property type="molecule type" value="Genomic_DNA"/>
</dbReference>
<comment type="caution">
    <text evidence="1">The sequence shown here is derived from an EMBL/GenBank/DDBJ whole genome shotgun (WGS) entry which is preliminary data.</text>
</comment>
<accession>A0ABR9THC0</accession>
<sequence>MPQNSKDNGNNDFVFEKFKIELEKNNIEINYIDSEDFIHINIDGNDLKISLDNVRLNYERDSDESHITDLVKTIISYSYDLPDWENAKDNVYIELFPNDFDFENFIYEEVTPEFSKVYVVSENERLSWISKDDLKTWGITEQDLIKQANLNADLLLDKTKVSFDFIENRKLGMIEVDRTSLKAALLFAPKMKQKLESDFGFPFHAVIPVRDFCYIFSENDFDFFAARIGKVVVEEYLNSGYPVTTEILKFSETGVSALGKYPTQNN</sequence>
<proteinExistence type="predicted"/>
<keyword evidence="2" id="KW-1185">Reference proteome</keyword>
<dbReference type="RefSeq" id="WP_193845715.1">
    <property type="nucleotide sequence ID" value="NZ_PRDM01000001.1"/>
</dbReference>